<dbReference type="EMBL" id="AGZO01000008">
    <property type="protein sequence ID" value="EKN19267.1"/>
    <property type="molecule type" value="Genomic_DNA"/>
</dbReference>
<dbReference type="RefSeq" id="WP_009860028.1">
    <property type="nucleotide sequence ID" value="NZ_JH976471.1"/>
</dbReference>
<name>K5YY71_9BACT</name>
<protein>
    <submittedName>
        <fullName evidence="1">Uncharacterized protein</fullName>
    </submittedName>
</protein>
<evidence type="ECO:0000313" key="2">
    <source>
        <dbReference type="Proteomes" id="UP000006330"/>
    </source>
</evidence>
<gene>
    <name evidence="1" type="ORF">HMPREF1076_00559</name>
</gene>
<organism evidence="1 2">
    <name type="scientific">Parabacteroides goldsteinii CL02T12C30</name>
    <dbReference type="NCBI Taxonomy" id="999418"/>
    <lineage>
        <taxon>Bacteria</taxon>
        <taxon>Pseudomonadati</taxon>
        <taxon>Bacteroidota</taxon>
        <taxon>Bacteroidia</taxon>
        <taxon>Bacteroidales</taxon>
        <taxon>Tannerellaceae</taxon>
        <taxon>Parabacteroides</taxon>
    </lineage>
</organism>
<sequence length="196" mass="22595">MIYFIQILLLFPLLFNYSVEQPVPVRLHYDETTPSPSGAQVIKLSGDLQGQTYKIRMAHYKEGVVSYKILNEQAYVIKDTVFSIRIAVEPLHAHEVDFTVEGETQIVEKAEVEDVLHSILLETYPTRTYTSNDTIPLTSYTSGALYEVMLEGKKQQAGSYCDVRNAKLPPKEWHEAFNMKEYIWFDLFFCHMSTVN</sequence>
<dbReference type="Proteomes" id="UP000006330">
    <property type="component" value="Unassembled WGS sequence"/>
</dbReference>
<evidence type="ECO:0000313" key="1">
    <source>
        <dbReference type="EMBL" id="EKN19267.1"/>
    </source>
</evidence>
<dbReference type="HOGENOM" id="CLU_119986_0_0_10"/>
<comment type="caution">
    <text evidence="1">The sequence shown here is derived from an EMBL/GenBank/DDBJ whole genome shotgun (WGS) entry which is preliminary data.</text>
</comment>
<dbReference type="PATRIC" id="fig|999418.3.peg.565"/>
<reference evidence="1 2" key="1">
    <citation type="submission" date="2012-02" db="EMBL/GenBank/DDBJ databases">
        <title>The Genome Sequence of Parabacteroides goldsteinii CL02T12C30.</title>
        <authorList>
            <consortium name="The Broad Institute Genome Sequencing Platform"/>
            <person name="Earl A."/>
            <person name="Ward D."/>
            <person name="Feldgarden M."/>
            <person name="Gevers D."/>
            <person name="Zitomersky N.L."/>
            <person name="Coyne M.J."/>
            <person name="Comstock L.E."/>
            <person name="Young S.K."/>
            <person name="Zeng Q."/>
            <person name="Gargeya S."/>
            <person name="Fitzgerald M."/>
            <person name="Haas B."/>
            <person name="Abouelleil A."/>
            <person name="Alvarado L."/>
            <person name="Arachchi H.M."/>
            <person name="Berlin A."/>
            <person name="Chapman S.B."/>
            <person name="Gearin G."/>
            <person name="Goldberg J."/>
            <person name="Griggs A."/>
            <person name="Gujja S."/>
            <person name="Hansen M."/>
            <person name="Heiman D."/>
            <person name="Howarth C."/>
            <person name="Larimer J."/>
            <person name="Lui A."/>
            <person name="MacDonald P.J.P."/>
            <person name="McCowen C."/>
            <person name="Montmayeur A."/>
            <person name="Murphy C."/>
            <person name="Neiman D."/>
            <person name="Pearson M."/>
            <person name="Priest M."/>
            <person name="Roberts A."/>
            <person name="Saif S."/>
            <person name="Shea T."/>
            <person name="Sisk P."/>
            <person name="Stolte C."/>
            <person name="Sykes S."/>
            <person name="Wortman J."/>
            <person name="Nusbaum C."/>
            <person name="Birren B."/>
        </authorList>
    </citation>
    <scope>NUCLEOTIDE SEQUENCE [LARGE SCALE GENOMIC DNA]</scope>
    <source>
        <strain evidence="1 2">CL02T12C30</strain>
    </source>
</reference>
<proteinExistence type="predicted"/>
<accession>K5YY71</accession>
<dbReference type="AlphaFoldDB" id="K5YY71"/>